<sequence length="180" mass="20610">MPKHGLFFGIMIPHIENEQFAACFQSFQTTHGFTNRPIGPDRLHMSLYHIHAGDELGEGEIQTAIRTGDVIRFRPFPVTFDRALTYRNTKSKMPFVLAAPDSADPVNGLRFQLGREHSRLRGSLGHRHRPIQPHVTLIWDRISVPEHSIEPLTMIVDEFALVHSHIGFSKYDVLKRWPLA</sequence>
<comment type="caution">
    <text evidence="2">The sequence shown here is derived from an EMBL/GenBank/DDBJ whole genome shotgun (WGS) entry which is preliminary data.</text>
</comment>
<dbReference type="Gene3D" id="3.90.1140.10">
    <property type="entry name" value="Cyclic phosphodiesterase"/>
    <property type="match status" value="1"/>
</dbReference>
<reference evidence="2 3" key="1">
    <citation type="journal article" date="2014" name="Antonie Van Leeuwenhoek">
        <title>Hyphomonas beringensis sp. nov. and Hyphomonas chukchiensis sp. nov., isolated from surface seawater of the Bering Sea and Chukchi Sea.</title>
        <authorList>
            <person name="Li C."/>
            <person name="Lai Q."/>
            <person name="Li G."/>
            <person name="Dong C."/>
            <person name="Wang J."/>
            <person name="Liao Y."/>
            <person name="Shao Z."/>
        </authorList>
    </citation>
    <scope>NUCLEOTIDE SEQUENCE [LARGE SCALE GENOMIC DNA]</scope>
    <source>
        <strain evidence="2 3">SCH89</strain>
    </source>
</reference>
<gene>
    <name evidence="2" type="ORF">HOC_15642</name>
</gene>
<dbReference type="PANTHER" id="PTHR35561">
    <property type="entry name" value="RNA 2',3'-CYCLIC PHOSPHODIESTERASE"/>
    <property type="match status" value="1"/>
</dbReference>
<organism evidence="2 3">
    <name type="scientific">Hyphomonas oceanitis SCH89</name>
    <dbReference type="NCBI Taxonomy" id="1280953"/>
    <lineage>
        <taxon>Bacteria</taxon>
        <taxon>Pseudomonadati</taxon>
        <taxon>Pseudomonadota</taxon>
        <taxon>Alphaproteobacteria</taxon>
        <taxon>Hyphomonadales</taxon>
        <taxon>Hyphomonadaceae</taxon>
        <taxon>Hyphomonas</taxon>
    </lineage>
</organism>
<dbReference type="STRING" id="1280953.HOC_15642"/>
<dbReference type="PANTHER" id="PTHR35561:SF1">
    <property type="entry name" value="RNA 2',3'-CYCLIC PHOSPHODIESTERASE"/>
    <property type="match status" value="1"/>
</dbReference>
<dbReference type="InterPro" id="IPR009097">
    <property type="entry name" value="Cyclic_Pdiesterase"/>
</dbReference>
<dbReference type="eggNOG" id="COG1514">
    <property type="taxonomic scope" value="Bacteria"/>
</dbReference>
<dbReference type="SUPFAM" id="SSF55144">
    <property type="entry name" value="LigT-like"/>
    <property type="match status" value="1"/>
</dbReference>
<dbReference type="GO" id="GO:0016874">
    <property type="term" value="F:ligase activity"/>
    <property type="evidence" value="ECO:0007669"/>
    <property type="project" value="UniProtKB-KW"/>
</dbReference>
<evidence type="ECO:0000313" key="3">
    <source>
        <dbReference type="Proteomes" id="UP000024942"/>
    </source>
</evidence>
<dbReference type="GO" id="GO:0004113">
    <property type="term" value="F:2',3'-cyclic-nucleotide 3'-phosphodiesterase activity"/>
    <property type="evidence" value="ECO:0007669"/>
    <property type="project" value="InterPro"/>
</dbReference>
<dbReference type="GO" id="GO:0008664">
    <property type="term" value="F:RNA 2',3'-cyclic 3'-phosphodiesterase activity"/>
    <property type="evidence" value="ECO:0007669"/>
    <property type="project" value="InterPro"/>
</dbReference>
<evidence type="ECO:0000256" key="1">
    <source>
        <dbReference type="ARBA" id="ARBA00022801"/>
    </source>
</evidence>
<dbReference type="InterPro" id="IPR004175">
    <property type="entry name" value="RNA_CPDase"/>
</dbReference>
<dbReference type="EMBL" id="ARYL01000029">
    <property type="protein sequence ID" value="KDA01395.1"/>
    <property type="molecule type" value="Genomic_DNA"/>
</dbReference>
<dbReference type="Proteomes" id="UP000024942">
    <property type="component" value="Unassembled WGS sequence"/>
</dbReference>
<evidence type="ECO:0000313" key="2">
    <source>
        <dbReference type="EMBL" id="KDA01395.1"/>
    </source>
</evidence>
<dbReference type="AlphaFoldDB" id="A0A059G4C7"/>
<keyword evidence="3" id="KW-1185">Reference proteome</keyword>
<proteinExistence type="predicted"/>
<name>A0A059G4C7_9PROT</name>
<protein>
    <submittedName>
        <fullName evidence="2">2'-5' RNA ligase</fullName>
    </submittedName>
</protein>
<keyword evidence="1" id="KW-0378">Hydrolase</keyword>
<keyword evidence="2" id="KW-0436">Ligase</keyword>
<accession>A0A059G4C7</accession>